<dbReference type="Gene3D" id="3.30.70.80">
    <property type="entry name" value="Peptidase S8 propeptide/proteinase inhibitor I9"/>
    <property type="match status" value="1"/>
</dbReference>
<dbReference type="Proteomes" id="UP000030106">
    <property type="component" value="Unassembled WGS sequence"/>
</dbReference>
<dbReference type="STRING" id="1245745.A0A0A2VZV8"/>
<evidence type="ECO:0000256" key="1">
    <source>
        <dbReference type="SAM" id="MobiDB-lite"/>
    </source>
</evidence>
<evidence type="ECO:0000313" key="4">
    <source>
        <dbReference type="EMBL" id="KGQ06264.1"/>
    </source>
</evidence>
<dbReference type="SUPFAM" id="SSF54897">
    <property type="entry name" value="Protease propeptides/inhibitors"/>
    <property type="match status" value="1"/>
</dbReference>
<feature type="signal peptide" evidence="2">
    <location>
        <begin position="1"/>
        <end position="20"/>
    </location>
</feature>
<evidence type="ECO:0000313" key="5">
    <source>
        <dbReference type="Proteomes" id="UP000030106"/>
    </source>
</evidence>
<protein>
    <submittedName>
        <fullName evidence="4">Cuticle-degrading serine protease</fullName>
    </submittedName>
</protein>
<dbReference type="GO" id="GO:0008233">
    <property type="term" value="F:peptidase activity"/>
    <property type="evidence" value="ECO:0007669"/>
    <property type="project" value="UniProtKB-KW"/>
</dbReference>
<keyword evidence="4" id="KW-0378">Hydrolase</keyword>
<dbReference type="InterPro" id="IPR010259">
    <property type="entry name" value="S8pro/Inhibitor_I9"/>
</dbReference>
<comment type="caution">
    <text evidence="4">The sequence shown here is derived from an EMBL/GenBank/DDBJ whole genome shotgun (WGS) entry which is preliminary data.</text>
</comment>
<name>A0A0A2VZV8_BEABA</name>
<dbReference type="EMBL" id="ANFO01000842">
    <property type="protein sequence ID" value="KGQ06264.1"/>
    <property type="molecule type" value="Genomic_DNA"/>
</dbReference>
<dbReference type="AlphaFoldDB" id="A0A0A2VZV8"/>
<keyword evidence="2" id="KW-0732">Signal</keyword>
<feature type="region of interest" description="Disordered" evidence="1">
    <location>
        <begin position="144"/>
        <end position="163"/>
    </location>
</feature>
<accession>A0A0A2VZV8</accession>
<evidence type="ECO:0000259" key="3">
    <source>
        <dbReference type="Pfam" id="PF05922"/>
    </source>
</evidence>
<dbReference type="GO" id="GO:0006508">
    <property type="term" value="P:proteolysis"/>
    <property type="evidence" value="ECO:0007669"/>
    <property type="project" value="UniProtKB-KW"/>
</dbReference>
<proteinExistence type="predicted"/>
<sequence>MRLLVSHVALAVTMVHMGHALPQQQASQDGEAVGHIVVLKEGLDENHLNEHLDAVKGIQKRSKRDDTGDESGVKHVVDGASYGFQGYTGVFTPETLEFIKAHEHVDYVEEDVNWSEPTVETREVSDTELVVEDEIADTDATDVPATDVPAVSTGGPNRQKSTIGGTLSWGQGYSTLLGKGLRLDVVVPLTENAKRDSPAMLNETINPAALLNETNPAIAYNFTAPSADLTGVVNLLEYFAEPDPDAIFDNLPDVPEAPEEGAEENGKRAVVDIPGCTGKINTHFKLAEDYDSYMHALDMSNDALTFVATIEIEKQQDYENGRFHALSYTPAQFHQTHGDRWVKGYKRGGKLMARLIFRAKDSSNTREVKAHAEAALRFWGVSGDVSVSVKNSMEQVDKHAHVDITLFQEGNLGTFMTSTDGAVSSDKSSLGSASGSFKQVKEWADQFMQQACNHNFAYRPVLEEYTTLPGFPAGQKVHDYGVVRIMSNRILRELVKLSELVSTVTARLENQGGWEEHIDDMDFEFLDVVSASKQWVEKAAADTSTARWEAKQLMVKFRLFNRTYKKYLSALLPLDPWQFNPHTSDPDAGIYEPVPAHACPGGILEDALKPPGHVLDLCFVAFADPVELSTVTPHVVRDCGVCQNTYIYTSMGLPPPIGWWCIAPRPRGIYLSSTAARFP</sequence>
<organism evidence="4 5">
    <name type="scientific">Beauveria bassiana D1-5</name>
    <dbReference type="NCBI Taxonomy" id="1245745"/>
    <lineage>
        <taxon>Eukaryota</taxon>
        <taxon>Fungi</taxon>
        <taxon>Dikarya</taxon>
        <taxon>Ascomycota</taxon>
        <taxon>Pezizomycotina</taxon>
        <taxon>Sordariomycetes</taxon>
        <taxon>Hypocreomycetidae</taxon>
        <taxon>Hypocreales</taxon>
        <taxon>Cordycipitaceae</taxon>
        <taxon>Beauveria</taxon>
    </lineage>
</organism>
<dbReference type="InterPro" id="IPR037045">
    <property type="entry name" value="S8pro/Inhibitor_I9_sf"/>
</dbReference>
<reference evidence="4 5" key="1">
    <citation type="submission" date="2012-10" db="EMBL/GenBank/DDBJ databases">
        <title>Genome sequencing and analysis of entomopathogenic fungi Beauveria bassiana D1-5.</title>
        <authorList>
            <person name="Li Q."/>
            <person name="Wang L."/>
            <person name="Zhang Z."/>
            <person name="Wang Q."/>
            <person name="Ren J."/>
            <person name="Wang M."/>
            <person name="Xu W."/>
            <person name="Wang J."/>
            <person name="Lu Y."/>
            <person name="Du Q."/>
            <person name="Sun Z."/>
        </authorList>
    </citation>
    <scope>NUCLEOTIDE SEQUENCE [LARGE SCALE GENOMIC DNA]</scope>
    <source>
        <strain evidence="4 5">D1-5</strain>
    </source>
</reference>
<dbReference type="OrthoDB" id="3231004at2759"/>
<feature type="chain" id="PRO_5001996229" evidence="2">
    <location>
        <begin position="21"/>
        <end position="679"/>
    </location>
</feature>
<dbReference type="Pfam" id="PF05922">
    <property type="entry name" value="Inhibitor_I9"/>
    <property type="match status" value="1"/>
</dbReference>
<keyword evidence="4" id="KW-0645">Protease</keyword>
<feature type="compositionally biased region" description="Polar residues" evidence="1">
    <location>
        <begin position="154"/>
        <end position="163"/>
    </location>
</feature>
<gene>
    <name evidence="4" type="ORF">BBAD15_g8401</name>
</gene>
<dbReference type="HOGENOM" id="CLU_025683_0_0_1"/>
<evidence type="ECO:0000256" key="2">
    <source>
        <dbReference type="SAM" id="SignalP"/>
    </source>
</evidence>
<feature type="domain" description="Inhibitor I9" evidence="3">
    <location>
        <begin position="35"/>
        <end position="114"/>
    </location>
</feature>